<feature type="region of interest" description="Disordered" evidence="1">
    <location>
        <begin position="493"/>
        <end position="512"/>
    </location>
</feature>
<dbReference type="EMBL" id="KN817635">
    <property type="protein sequence ID" value="KJA15779.1"/>
    <property type="molecule type" value="Genomic_DNA"/>
</dbReference>
<name>A0A0D2N9J4_HYPSF</name>
<keyword evidence="3" id="KW-1185">Reference proteome</keyword>
<feature type="region of interest" description="Disordered" evidence="1">
    <location>
        <begin position="405"/>
        <end position="430"/>
    </location>
</feature>
<evidence type="ECO:0000256" key="1">
    <source>
        <dbReference type="SAM" id="MobiDB-lite"/>
    </source>
</evidence>
<evidence type="ECO:0000313" key="3">
    <source>
        <dbReference type="Proteomes" id="UP000054270"/>
    </source>
</evidence>
<organism evidence="2 3">
    <name type="scientific">Hypholoma sublateritium (strain FD-334 SS-4)</name>
    <dbReference type="NCBI Taxonomy" id="945553"/>
    <lineage>
        <taxon>Eukaryota</taxon>
        <taxon>Fungi</taxon>
        <taxon>Dikarya</taxon>
        <taxon>Basidiomycota</taxon>
        <taxon>Agaricomycotina</taxon>
        <taxon>Agaricomycetes</taxon>
        <taxon>Agaricomycetidae</taxon>
        <taxon>Agaricales</taxon>
        <taxon>Agaricineae</taxon>
        <taxon>Strophariaceae</taxon>
        <taxon>Hypholoma</taxon>
    </lineage>
</organism>
<sequence length="537" mass="59089">MARTRFLQRQRADEKSTAVGSAGIIRRVSPRRRSSPSSALRWRAPRGAHRTPPRRHPHSQPRRPPAGTRRTAACPPPRARRRLHLPPFFVPAGTAPPDEHSARLTAALAGALSRMSALRVLTLPAFEPALLARHSAFGLRALLAWLDGQTNVVALRLPFLADPAPVPAAARSSAHLPVEAEPHVCPRSARAPRQVPSRCSSPRRRSSRASPRCTPRRGVRSSPPPLSPPRITGVAPLPINIFLSLVHNVAPPQFFDLARKPTLSTPYFPKNCYSNSMSFLFYKAVYSALLKSCYLRVSESLKTAAASSHSVNTEERDAANHKRLECHCKSSHAHLNYPPTPLQQGTACHIPPEYRTSPSRLPALPSFLGLVHRSRIHTARVCLKSSRPRVATSVRVYALTPPKITMSRSDSHTSPAIHHTRSPTSLALSAPSPTRLSSIHYSRVASSAHPPHRLPRLSVRVLTHLFRRHVSVRIRSLFVVPCTILLIQNESPSAPRMRYTRHSSSNMQSGGDARIRSVRARAALPAHPAPRVLPATL</sequence>
<accession>A0A0D2N9J4</accession>
<dbReference type="Proteomes" id="UP000054270">
    <property type="component" value="Unassembled WGS sequence"/>
</dbReference>
<dbReference type="OrthoDB" id="3259156at2759"/>
<gene>
    <name evidence="2" type="ORF">HYPSUDRAFT_207570</name>
</gene>
<dbReference type="AlphaFoldDB" id="A0A0D2N9J4"/>
<proteinExistence type="predicted"/>
<evidence type="ECO:0000313" key="2">
    <source>
        <dbReference type="EMBL" id="KJA15779.1"/>
    </source>
</evidence>
<reference evidence="3" key="1">
    <citation type="submission" date="2014-04" db="EMBL/GenBank/DDBJ databases">
        <title>Evolutionary Origins and Diversification of the Mycorrhizal Mutualists.</title>
        <authorList>
            <consortium name="DOE Joint Genome Institute"/>
            <consortium name="Mycorrhizal Genomics Consortium"/>
            <person name="Kohler A."/>
            <person name="Kuo A."/>
            <person name="Nagy L.G."/>
            <person name="Floudas D."/>
            <person name="Copeland A."/>
            <person name="Barry K.W."/>
            <person name="Cichocki N."/>
            <person name="Veneault-Fourrey C."/>
            <person name="LaButti K."/>
            <person name="Lindquist E.A."/>
            <person name="Lipzen A."/>
            <person name="Lundell T."/>
            <person name="Morin E."/>
            <person name="Murat C."/>
            <person name="Riley R."/>
            <person name="Ohm R."/>
            <person name="Sun H."/>
            <person name="Tunlid A."/>
            <person name="Henrissat B."/>
            <person name="Grigoriev I.V."/>
            <person name="Hibbett D.S."/>
            <person name="Martin F."/>
        </authorList>
    </citation>
    <scope>NUCLEOTIDE SEQUENCE [LARGE SCALE GENOMIC DNA]</scope>
    <source>
        <strain evidence="3">FD-334 SS-4</strain>
    </source>
</reference>
<feature type="region of interest" description="Disordered" evidence="1">
    <location>
        <begin position="185"/>
        <end position="230"/>
    </location>
</feature>
<feature type="region of interest" description="Disordered" evidence="1">
    <location>
        <begin position="1"/>
        <end position="80"/>
    </location>
</feature>
<dbReference type="STRING" id="945553.A0A0D2N9J4"/>
<feature type="compositionally biased region" description="Basic residues" evidence="1">
    <location>
        <begin position="43"/>
        <end position="61"/>
    </location>
</feature>
<protein>
    <submittedName>
        <fullName evidence="2">Uncharacterized protein</fullName>
    </submittedName>
</protein>